<dbReference type="NCBIfam" id="TIGR01552">
    <property type="entry name" value="phd_fam"/>
    <property type="match status" value="1"/>
</dbReference>
<proteinExistence type="inferred from homology"/>
<reference evidence="2 3" key="1">
    <citation type="submission" date="2018-03" db="EMBL/GenBank/DDBJ databases">
        <title>Genomic Encyclopedia of Archaeal and Bacterial Type Strains, Phase II (KMG-II): from individual species to whole genera.</title>
        <authorList>
            <person name="Goeker M."/>
        </authorList>
    </citation>
    <scope>NUCLEOTIDE SEQUENCE [LARGE SCALE GENOMIC DNA]</scope>
    <source>
        <strain evidence="2 3">DSM 45601</strain>
    </source>
</reference>
<gene>
    <name evidence="2" type="ORF">CLV72_109259</name>
</gene>
<evidence type="ECO:0000256" key="1">
    <source>
        <dbReference type="ARBA" id="ARBA00009981"/>
    </source>
</evidence>
<sequence>MTTPHYDAAHARLDEILDRVRSGEEVVIDEAGRPVAKVVPLRRSEPRRLGLLRDRITIADDFDEADPEIERRFGLAP</sequence>
<dbReference type="InterPro" id="IPR036165">
    <property type="entry name" value="YefM-like_sf"/>
</dbReference>
<dbReference type="Gene3D" id="3.40.1620.10">
    <property type="entry name" value="YefM-like domain"/>
    <property type="match status" value="1"/>
</dbReference>
<organism evidence="2 3">
    <name type="scientific">Allonocardiopsis opalescens</name>
    <dbReference type="NCBI Taxonomy" id="1144618"/>
    <lineage>
        <taxon>Bacteria</taxon>
        <taxon>Bacillati</taxon>
        <taxon>Actinomycetota</taxon>
        <taxon>Actinomycetes</taxon>
        <taxon>Streptosporangiales</taxon>
        <taxon>Allonocardiopsis</taxon>
    </lineage>
</organism>
<evidence type="ECO:0000313" key="2">
    <source>
        <dbReference type="EMBL" id="PRX95650.1"/>
    </source>
</evidence>
<keyword evidence="3" id="KW-1185">Reference proteome</keyword>
<dbReference type="AlphaFoldDB" id="A0A2T0PW43"/>
<dbReference type="OrthoDB" id="557859at2"/>
<dbReference type="EMBL" id="PVZC01000009">
    <property type="protein sequence ID" value="PRX95650.1"/>
    <property type="molecule type" value="Genomic_DNA"/>
</dbReference>
<comment type="caution">
    <text evidence="2">The sequence shown here is derived from an EMBL/GenBank/DDBJ whole genome shotgun (WGS) entry which is preliminary data.</text>
</comment>
<dbReference type="SUPFAM" id="SSF143120">
    <property type="entry name" value="YefM-like"/>
    <property type="match status" value="1"/>
</dbReference>
<name>A0A2T0PW43_9ACTN</name>
<comment type="similarity">
    <text evidence="1">Belongs to the phD/YefM antitoxin family.</text>
</comment>
<protein>
    <submittedName>
        <fullName evidence="2">Prevent-host-death family protein</fullName>
    </submittedName>
</protein>
<evidence type="ECO:0000313" key="3">
    <source>
        <dbReference type="Proteomes" id="UP000237846"/>
    </source>
</evidence>
<accession>A0A2T0PW43</accession>
<dbReference type="Proteomes" id="UP000237846">
    <property type="component" value="Unassembled WGS sequence"/>
</dbReference>
<dbReference type="RefSeq" id="WP_106251921.1">
    <property type="nucleotide sequence ID" value="NZ_PVZC01000009.1"/>
</dbReference>